<evidence type="ECO:0000256" key="3">
    <source>
        <dbReference type="ARBA" id="ARBA00023163"/>
    </source>
</evidence>
<evidence type="ECO:0000256" key="5">
    <source>
        <dbReference type="SAM" id="MobiDB-lite"/>
    </source>
</evidence>
<evidence type="ECO:0000256" key="2">
    <source>
        <dbReference type="ARBA" id="ARBA00023125"/>
    </source>
</evidence>
<keyword evidence="3" id="KW-0804">Transcription</keyword>
<feature type="domain" description="HTH tetR-type" evidence="6">
    <location>
        <begin position="39"/>
        <end position="99"/>
    </location>
</feature>
<sequence>MSNQTDAPAAPAADLSEGTRPVTNDPATQQAARDRRSRSATRLKLIRSAPAVFARQGIDGASVSDLCAAAGFTRGAFYSNFESKRELAILAFEDLATQLVDTLGTELDHWLGSGLDVEDVVTRIIEGVTDQVANVNQQALRVELSLAAFRFPEVRQQMAPIRARVYHAIEQALVRVAQTQRLEFLVSPGDVARMLLTSYSGQLADHMAMGGSGHGAQQVIPTMWLAFTRPA</sequence>
<keyword evidence="8" id="KW-1185">Reference proteome</keyword>
<keyword evidence="2 4" id="KW-0238">DNA-binding</keyword>
<dbReference type="PROSITE" id="PS50977">
    <property type="entry name" value="HTH_TETR_2"/>
    <property type="match status" value="1"/>
</dbReference>
<dbReference type="PANTHER" id="PTHR47506">
    <property type="entry name" value="TRANSCRIPTIONAL REGULATORY PROTEIN"/>
    <property type="match status" value="1"/>
</dbReference>
<protein>
    <submittedName>
        <fullName evidence="7">Transcriptional regulator, TetR family</fullName>
    </submittedName>
</protein>
<dbReference type="GO" id="GO:0003677">
    <property type="term" value="F:DNA binding"/>
    <property type="evidence" value="ECO:0007669"/>
    <property type="project" value="UniProtKB-UniRule"/>
</dbReference>
<proteinExistence type="predicted"/>
<accession>A0A1X7E4L2</accession>
<dbReference type="RefSeq" id="WP_052160858.1">
    <property type="nucleotide sequence ID" value="NZ_FXAC01000021.1"/>
</dbReference>
<dbReference type="Gene3D" id="1.10.357.10">
    <property type="entry name" value="Tetracycline Repressor, domain 2"/>
    <property type="match status" value="1"/>
</dbReference>
<evidence type="ECO:0000259" key="6">
    <source>
        <dbReference type="PROSITE" id="PS50977"/>
    </source>
</evidence>
<evidence type="ECO:0000313" key="8">
    <source>
        <dbReference type="Proteomes" id="UP000192929"/>
    </source>
</evidence>
<reference evidence="8" key="1">
    <citation type="submission" date="2017-04" db="EMBL/GenBank/DDBJ databases">
        <authorList>
            <person name="Varghese N."/>
            <person name="Submissions S."/>
        </authorList>
    </citation>
    <scope>NUCLEOTIDE SEQUENCE [LARGE SCALE GENOMIC DNA]</scope>
    <source>
        <strain evidence="8">NIO-1021</strain>
    </source>
</reference>
<keyword evidence="1" id="KW-0805">Transcription regulation</keyword>
<gene>
    <name evidence="7" type="ORF">SAMN06296028_12130</name>
</gene>
<dbReference type="PRINTS" id="PR00455">
    <property type="entry name" value="HTHTETR"/>
</dbReference>
<feature type="region of interest" description="Disordered" evidence="5">
    <location>
        <begin position="1"/>
        <end position="39"/>
    </location>
</feature>
<feature type="DNA-binding region" description="H-T-H motif" evidence="4">
    <location>
        <begin position="62"/>
        <end position="81"/>
    </location>
</feature>
<dbReference type="EMBL" id="FXAC01000021">
    <property type="protein sequence ID" value="SMF27347.1"/>
    <property type="molecule type" value="Genomic_DNA"/>
</dbReference>
<name>A0A1X7E4L2_9MICC</name>
<dbReference type="Proteomes" id="UP000192929">
    <property type="component" value="Unassembled WGS sequence"/>
</dbReference>
<dbReference type="AlphaFoldDB" id="A0A1X7E4L2"/>
<dbReference type="SUPFAM" id="SSF46689">
    <property type="entry name" value="Homeodomain-like"/>
    <property type="match status" value="1"/>
</dbReference>
<evidence type="ECO:0000256" key="4">
    <source>
        <dbReference type="PROSITE-ProRule" id="PRU00335"/>
    </source>
</evidence>
<organism evidence="7 8">
    <name type="scientific">Kocuria marina subsp. indica</name>
    <dbReference type="NCBI Taxonomy" id="1049583"/>
    <lineage>
        <taxon>Bacteria</taxon>
        <taxon>Bacillati</taxon>
        <taxon>Actinomycetota</taxon>
        <taxon>Actinomycetes</taxon>
        <taxon>Micrococcales</taxon>
        <taxon>Micrococcaceae</taxon>
        <taxon>Kocuria</taxon>
    </lineage>
</organism>
<evidence type="ECO:0000313" key="7">
    <source>
        <dbReference type="EMBL" id="SMF27347.1"/>
    </source>
</evidence>
<dbReference type="PANTHER" id="PTHR47506:SF1">
    <property type="entry name" value="HTH-TYPE TRANSCRIPTIONAL REGULATOR YJDC"/>
    <property type="match status" value="1"/>
</dbReference>
<evidence type="ECO:0000256" key="1">
    <source>
        <dbReference type="ARBA" id="ARBA00023015"/>
    </source>
</evidence>
<dbReference type="InterPro" id="IPR009057">
    <property type="entry name" value="Homeodomain-like_sf"/>
</dbReference>
<dbReference type="InterPro" id="IPR001647">
    <property type="entry name" value="HTH_TetR"/>
</dbReference>
<dbReference type="Pfam" id="PF00440">
    <property type="entry name" value="TetR_N"/>
    <property type="match status" value="1"/>
</dbReference>